<dbReference type="Proteomes" id="UP001254848">
    <property type="component" value="Unassembled WGS sequence"/>
</dbReference>
<evidence type="ECO:0000259" key="4">
    <source>
        <dbReference type="Pfam" id="PF02230"/>
    </source>
</evidence>
<dbReference type="SUPFAM" id="SSF53474">
    <property type="entry name" value="alpha/beta-Hydrolases"/>
    <property type="match status" value="1"/>
</dbReference>
<dbReference type="InterPro" id="IPR003140">
    <property type="entry name" value="PLipase/COase/thioEstase"/>
</dbReference>
<comment type="caution">
    <text evidence="5">The sequence shown here is derived from an EMBL/GenBank/DDBJ whole genome shotgun (WGS) entry which is preliminary data.</text>
</comment>
<keyword evidence="2 5" id="KW-0378">Hydrolase</keyword>
<evidence type="ECO:0000313" key="6">
    <source>
        <dbReference type="Proteomes" id="UP001254848"/>
    </source>
</evidence>
<feature type="domain" description="Phospholipase/carboxylesterase/thioesterase" evidence="4">
    <location>
        <begin position="51"/>
        <end position="210"/>
    </location>
</feature>
<proteinExistence type="predicted"/>
<accession>A0ABU3P4J5</accession>
<evidence type="ECO:0000256" key="3">
    <source>
        <dbReference type="SAM" id="SignalP"/>
    </source>
</evidence>
<dbReference type="Gene3D" id="3.40.50.1820">
    <property type="entry name" value="alpha/beta hydrolase"/>
    <property type="match status" value="1"/>
</dbReference>
<evidence type="ECO:0000256" key="1">
    <source>
        <dbReference type="ARBA" id="ARBA00022729"/>
    </source>
</evidence>
<evidence type="ECO:0000313" key="5">
    <source>
        <dbReference type="EMBL" id="MDT8903423.1"/>
    </source>
</evidence>
<keyword evidence="1 3" id="KW-0732">Signal</keyword>
<evidence type="ECO:0000256" key="2">
    <source>
        <dbReference type="ARBA" id="ARBA00022801"/>
    </source>
</evidence>
<feature type="signal peptide" evidence="3">
    <location>
        <begin position="1"/>
        <end position="23"/>
    </location>
</feature>
<organism evidence="5 6">
    <name type="scientific">Anaeroselena agilis</name>
    <dbReference type="NCBI Taxonomy" id="3063788"/>
    <lineage>
        <taxon>Bacteria</taxon>
        <taxon>Bacillati</taxon>
        <taxon>Bacillota</taxon>
        <taxon>Negativicutes</taxon>
        <taxon>Acetonemataceae</taxon>
        <taxon>Anaeroselena</taxon>
    </lineage>
</organism>
<protein>
    <submittedName>
        <fullName evidence="5">Alpha/beta hydrolase-fold protein</fullName>
    </submittedName>
</protein>
<dbReference type="InterPro" id="IPR050955">
    <property type="entry name" value="Plant_Biomass_Hydrol_Est"/>
</dbReference>
<dbReference type="Pfam" id="PF02230">
    <property type="entry name" value="Abhydrolase_2"/>
    <property type="match status" value="1"/>
</dbReference>
<dbReference type="PANTHER" id="PTHR43037:SF5">
    <property type="entry name" value="FERULOYL ESTERASE"/>
    <property type="match status" value="1"/>
</dbReference>
<keyword evidence="6" id="KW-1185">Reference proteome</keyword>
<dbReference type="EMBL" id="JAUOZS010000001">
    <property type="protein sequence ID" value="MDT8903423.1"/>
    <property type="molecule type" value="Genomic_DNA"/>
</dbReference>
<dbReference type="PANTHER" id="PTHR43037">
    <property type="entry name" value="UNNAMED PRODUCT-RELATED"/>
    <property type="match status" value="1"/>
</dbReference>
<gene>
    <name evidence="5" type="ORF">Q4T40_19505</name>
</gene>
<dbReference type="InterPro" id="IPR029058">
    <property type="entry name" value="AB_hydrolase_fold"/>
</dbReference>
<dbReference type="RefSeq" id="WP_413781879.1">
    <property type="nucleotide sequence ID" value="NZ_JAUOZS010000001.1"/>
</dbReference>
<dbReference type="GO" id="GO:0016787">
    <property type="term" value="F:hydrolase activity"/>
    <property type="evidence" value="ECO:0007669"/>
    <property type="project" value="UniProtKB-KW"/>
</dbReference>
<feature type="chain" id="PRO_5045216101" evidence="3">
    <location>
        <begin position="24"/>
        <end position="311"/>
    </location>
</feature>
<reference evidence="5 6" key="1">
    <citation type="submission" date="2023-07" db="EMBL/GenBank/DDBJ databases">
        <title>The novel representative of Negativicutes class, Anaeroselena agilis gen. nov. sp. nov.</title>
        <authorList>
            <person name="Prokofeva M.I."/>
            <person name="Elcheninov A.G."/>
            <person name="Klyukina A."/>
            <person name="Kublanov I.V."/>
            <person name="Frolov E.N."/>
            <person name="Podosokorskaya O.A."/>
        </authorList>
    </citation>
    <scope>NUCLEOTIDE SEQUENCE [LARGE SCALE GENOMIC DNA]</scope>
    <source>
        <strain evidence="5 6">4137-cl</strain>
    </source>
</reference>
<name>A0ABU3P4J5_9FIRM</name>
<sequence>MKLLNVVVSAALLLALATGPACAARLDTHSLVVDGRTRTYNVYLPSSYSSKQPLPVVIMLHGAGATGTGVIGETAWDKKADRQGFLVVFPDAVRSDPTSPPGFLTNPQLWNDGSGRGQSFLGGVDDVKFLNIMLADLAKKYAVDTKAVFLTGFSNGASLAFRAAALLPDKFAAIAPVAGPYWPPQSTPSHRPRVPTLFIAGTADPYNPLGGGPISHPWGTFTQPPLLDGLREWTVLNGCDNGLVPAAGRQGIRSLACATLPMRVYLVEGLGHLWPGGTPQFPASYIGTDPGTMPATDVIWEFFAAVRAQSR</sequence>